<dbReference type="SUPFAM" id="SSF81383">
    <property type="entry name" value="F-box domain"/>
    <property type="match status" value="1"/>
</dbReference>
<sequence>MAGNDLNSFRKKWKHEIKTKQQSLVEKCKKNQVCNKNDSTSDDCQNDGNSNAIERIFNTSQYKGTKGLDNSEYFHTVSKKPKIEPNQPIALLTLEIPSYHQSDSIDIANKTSNQSNVSIPHHQVNEDLLSLLIRDIDETTTIPFFDIRLPKEICIKILSHLDVVGLCRCSCVSKAWASIANDELLWYNVYKRLGFKDKGSNVREQVDWKGLVRDGILRRHLVTQNWKERICQIQTFEYEKGGVLTACQLRDDLLIAGYANGKTCLWNIESNWQHSLQASAEVHQDPSKASVECVAVLDNVCATAFSCGIVNVWHTDISVDPIYQYHVGIPADHIALASKETPLLLNISGTDIRIDQVNDEGQWHFMHSHTFEDKVSFVETLPDCSDANKTLFALSLKEDIFIYEARLNVFKELDKVAGTKVTSLACGEGLIAVGWAPFGFGIGTEFTAKVRLYDTATLRHLGLFVGHYADITCLNLGFVGGLVTGSKDKRVRVYDLRTEEPQLSLRGHSSSVTTVQMDSWKVVSGAQDGTLKVWDLRMGGVLWETRASHPVRLSRFNTERLVTANIPVDKIPRVNMWYADDLIQHRRHRGTIQVYDFGTEAGVVAPEEMRSNYDDISGYNYNINLVAPYDALTSEIN</sequence>
<dbReference type="PROSITE" id="PS50294">
    <property type="entry name" value="WD_REPEATS_REGION"/>
    <property type="match status" value="1"/>
</dbReference>
<dbReference type="EMBL" id="CACRXK020009688">
    <property type="protein sequence ID" value="CAB4017732.1"/>
    <property type="molecule type" value="Genomic_DNA"/>
</dbReference>
<dbReference type="Proteomes" id="UP001152795">
    <property type="component" value="Unassembled WGS sequence"/>
</dbReference>
<protein>
    <submittedName>
        <fullName evidence="1">F-box WD repeat-containing 8</fullName>
    </submittedName>
</protein>
<dbReference type="Gene3D" id="2.130.10.10">
    <property type="entry name" value="YVTN repeat-like/Quinoprotein amine dehydrogenase"/>
    <property type="match status" value="2"/>
</dbReference>
<dbReference type="InterPro" id="IPR036047">
    <property type="entry name" value="F-box-like_dom_sf"/>
</dbReference>
<dbReference type="Pfam" id="PF12937">
    <property type="entry name" value="F-box-like"/>
    <property type="match status" value="1"/>
</dbReference>
<dbReference type="InterPro" id="IPR015943">
    <property type="entry name" value="WD40/YVTN_repeat-like_dom_sf"/>
</dbReference>
<dbReference type="PROSITE" id="PS00678">
    <property type="entry name" value="WD_REPEATS_1"/>
    <property type="match status" value="1"/>
</dbReference>
<dbReference type="InterPro" id="IPR036322">
    <property type="entry name" value="WD40_repeat_dom_sf"/>
</dbReference>
<dbReference type="AlphaFoldDB" id="A0A7D9IZK5"/>
<reference evidence="1" key="1">
    <citation type="submission" date="2020-04" db="EMBL/GenBank/DDBJ databases">
        <authorList>
            <person name="Alioto T."/>
            <person name="Alioto T."/>
            <person name="Gomez Garrido J."/>
        </authorList>
    </citation>
    <scope>NUCLEOTIDE SEQUENCE</scope>
    <source>
        <strain evidence="1">A484AB</strain>
    </source>
</reference>
<organism evidence="1 2">
    <name type="scientific">Paramuricea clavata</name>
    <name type="common">Red gorgonian</name>
    <name type="synonym">Violescent sea-whip</name>
    <dbReference type="NCBI Taxonomy" id="317549"/>
    <lineage>
        <taxon>Eukaryota</taxon>
        <taxon>Metazoa</taxon>
        <taxon>Cnidaria</taxon>
        <taxon>Anthozoa</taxon>
        <taxon>Octocorallia</taxon>
        <taxon>Malacalcyonacea</taxon>
        <taxon>Plexauridae</taxon>
        <taxon>Paramuricea</taxon>
    </lineage>
</organism>
<dbReference type="SMART" id="SM00256">
    <property type="entry name" value="FBOX"/>
    <property type="match status" value="1"/>
</dbReference>
<dbReference type="SUPFAM" id="SSF50978">
    <property type="entry name" value="WD40 repeat-like"/>
    <property type="match status" value="1"/>
</dbReference>
<keyword evidence="2" id="KW-1185">Reference proteome</keyword>
<comment type="caution">
    <text evidence="1">The sequence shown here is derived from an EMBL/GenBank/DDBJ whole genome shotgun (WGS) entry which is preliminary data.</text>
</comment>
<dbReference type="PROSITE" id="PS50181">
    <property type="entry name" value="FBOX"/>
    <property type="match status" value="1"/>
</dbReference>
<accession>A0A7D9IZK5</accession>
<evidence type="ECO:0000313" key="2">
    <source>
        <dbReference type="Proteomes" id="UP001152795"/>
    </source>
</evidence>
<gene>
    <name evidence="1" type="ORF">PACLA_8A082477</name>
</gene>
<dbReference type="SMART" id="SM00320">
    <property type="entry name" value="WD40"/>
    <property type="match status" value="4"/>
</dbReference>
<dbReference type="PROSITE" id="PS50082">
    <property type="entry name" value="WD_REPEATS_2"/>
    <property type="match status" value="1"/>
</dbReference>
<dbReference type="InterPro" id="IPR001810">
    <property type="entry name" value="F-box_dom"/>
</dbReference>
<dbReference type="InterPro" id="IPR019775">
    <property type="entry name" value="WD40_repeat_CS"/>
</dbReference>
<dbReference type="InterPro" id="IPR001680">
    <property type="entry name" value="WD40_rpt"/>
</dbReference>
<dbReference type="PANTHER" id="PTHR19855">
    <property type="entry name" value="WD40 REPEAT PROTEIN 12, 37"/>
    <property type="match status" value="1"/>
</dbReference>
<dbReference type="Gene3D" id="1.20.1280.50">
    <property type="match status" value="1"/>
</dbReference>
<dbReference type="OrthoDB" id="190105at2759"/>
<evidence type="ECO:0000313" key="1">
    <source>
        <dbReference type="EMBL" id="CAB4017732.1"/>
    </source>
</evidence>
<dbReference type="Pfam" id="PF00400">
    <property type="entry name" value="WD40"/>
    <property type="match status" value="2"/>
</dbReference>
<proteinExistence type="predicted"/>
<name>A0A7D9IZK5_PARCT</name>
<dbReference type="PANTHER" id="PTHR19855:SF16">
    <property type="entry name" value="F-BOX AND WD REPEAT DOMAIN CONTAINING 8"/>
    <property type="match status" value="1"/>
</dbReference>